<feature type="transmembrane region" description="Helical" evidence="2">
    <location>
        <begin position="38"/>
        <end position="60"/>
    </location>
</feature>
<proteinExistence type="predicted"/>
<keyword evidence="4" id="KW-1185">Reference proteome</keyword>
<dbReference type="PANTHER" id="PTHR11161">
    <property type="entry name" value="O-ACYLTRANSFERASE"/>
    <property type="match status" value="1"/>
</dbReference>
<accession>A0AAV1ZCF8</accession>
<evidence type="ECO:0000256" key="1">
    <source>
        <dbReference type="SAM" id="MobiDB-lite"/>
    </source>
</evidence>
<keyword evidence="2" id="KW-0472">Membrane</keyword>
<gene>
    <name evidence="3" type="ORF">LARSCL_LOCUS4311</name>
</gene>
<keyword evidence="2" id="KW-1133">Transmembrane helix</keyword>
<protein>
    <submittedName>
        <fullName evidence="3">Uncharacterized protein</fullName>
    </submittedName>
</protein>
<name>A0AAV1ZCF8_9ARAC</name>
<evidence type="ECO:0000313" key="3">
    <source>
        <dbReference type="EMBL" id="CAL1268679.1"/>
    </source>
</evidence>
<sequence>QIVRIVDDIHVKTFTYFGPYYIGVAIGYLVLKHPKANVGLSLKLFGWSCAIVLGLSSLYGTHRWNIGKFPSAEVTATYAALHRTTFIIALAWVTYMCITGKAKPITRILEFGPFIIMSRLTFMTYLVQGPVMWTRYGSLKERIFYSHYNMLYEYMGNLILSLTVAFACHLLVEAPFANLERLLFSNFKPPPAKEQSNSLSQMDAEANPVQNEVEKHT</sequence>
<feature type="non-terminal residue" evidence="3">
    <location>
        <position position="1"/>
    </location>
</feature>
<dbReference type="Proteomes" id="UP001497382">
    <property type="component" value="Unassembled WGS sequence"/>
</dbReference>
<dbReference type="InterPro" id="IPR052728">
    <property type="entry name" value="O2_lipid_transport_reg"/>
</dbReference>
<feature type="transmembrane region" description="Helical" evidence="2">
    <location>
        <begin position="80"/>
        <end position="99"/>
    </location>
</feature>
<evidence type="ECO:0000313" key="4">
    <source>
        <dbReference type="Proteomes" id="UP001497382"/>
    </source>
</evidence>
<feature type="transmembrane region" description="Helical" evidence="2">
    <location>
        <begin position="151"/>
        <end position="172"/>
    </location>
</feature>
<dbReference type="EMBL" id="CAXIEN010000035">
    <property type="protein sequence ID" value="CAL1268679.1"/>
    <property type="molecule type" value="Genomic_DNA"/>
</dbReference>
<feature type="region of interest" description="Disordered" evidence="1">
    <location>
        <begin position="191"/>
        <end position="217"/>
    </location>
</feature>
<feature type="transmembrane region" description="Helical" evidence="2">
    <location>
        <begin position="111"/>
        <end position="131"/>
    </location>
</feature>
<comment type="caution">
    <text evidence="3">The sequence shown here is derived from an EMBL/GenBank/DDBJ whole genome shotgun (WGS) entry which is preliminary data.</text>
</comment>
<dbReference type="PANTHER" id="PTHR11161:SF0">
    <property type="entry name" value="O-ACYLTRANSFERASE LIKE PROTEIN"/>
    <property type="match status" value="1"/>
</dbReference>
<dbReference type="AlphaFoldDB" id="A0AAV1ZCF8"/>
<reference evidence="3 4" key="1">
    <citation type="submission" date="2024-04" db="EMBL/GenBank/DDBJ databases">
        <authorList>
            <person name="Rising A."/>
            <person name="Reimegard J."/>
            <person name="Sonavane S."/>
            <person name="Akerstrom W."/>
            <person name="Nylinder S."/>
            <person name="Hedman E."/>
            <person name="Kallberg Y."/>
        </authorList>
    </citation>
    <scope>NUCLEOTIDE SEQUENCE [LARGE SCALE GENOMIC DNA]</scope>
</reference>
<organism evidence="3 4">
    <name type="scientific">Larinioides sclopetarius</name>
    <dbReference type="NCBI Taxonomy" id="280406"/>
    <lineage>
        <taxon>Eukaryota</taxon>
        <taxon>Metazoa</taxon>
        <taxon>Ecdysozoa</taxon>
        <taxon>Arthropoda</taxon>
        <taxon>Chelicerata</taxon>
        <taxon>Arachnida</taxon>
        <taxon>Araneae</taxon>
        <taxon>Araneomorphae</taxon>
        <taxon>Entelegynae</taxon>
        <taxon>Araneoidea</taxon>
        <taxon>Araneidae</taxon>
        <taxon>Larinioides</taxon>
    </lineage>
</organism>
<keyword evidence="2" id="KW-0812">Transmembrane</keyword>
<evidence type="ECO:0000256" key="2">
    <source>
        <dbReference type="SAM" id="Phobius"/>
    </source>
</evidence>
<feature type="transmembrane region" description="Helical" evidence="2">
    <location>
        <begin position="14"/>
        <end position="31"/>
    </location>
</feature>